<dbReference type="GO" id="GO:0004830">
    <property type="term" value="F:tryptophan-tRNA ligase activity"/>
    <property type="evidence" value="ECO:0007669"/>
    <property type="project" value="UniProtKB-EC"/>
</dbReference>
<evidence type="ECO:0000256" key="5">
    <source>
        <dbReference type="ARBA" id="ARBA00022840"/>
    </source>
</evidence>
<accession>A0A0G2F3A4</accession>
<dbReference type="Pfam" id="PF00579">
    <property type="entry name" value="tRNA-synt_1b"/>
    <property type="match status" value="1"/>
</dbReference>
<evidence type="ECO:0000256" key="4">
    <source>
        <dbReference type="ARBA" id="ARBA00022741"/>
    </source>
</evidence>
<evidence type="ECO:0000256" key="9">
    <source>
        <dbReference type="RuleBase" id="RU363036"/>
    </source>
</evidence>
<keyword evidence="6 9" id="KW-0648">Protein biosynthesis</keyword>
<dbReference type="SUPFAM" id="SSF52374">
    <property type="entry name" value="Nucleotidylyl transferase"/>
    <property type="match status" value="1"/>
</dbReference>
<dbReference type="InterPro" id="IPR002306">
    <property type="entry name" value="Trp-tRNA-ligase"/>
</dbReference>
<evidence type="ECO:0000256" key="8">
    <source>
        <dbReference type="ARBA" id="ARBA00030268"/>
    </source>
</evidence>
<keyword evidence="5 9" id="KW-0067">ATP-binding</keyword>
<comment type="caution">
    <text evidence="11">The sequence shown here is derived from an EMBL/GenBank/DDBJ whole genome shotgun (WGS) entry which is preliminary data.</text>
</comment>
<sequence>MTQWKSKLDLAEDESMNSEATKAKLKLGLFSYPVLQAADVLLYRATAVPVGEDQKQHLEFARTLAGSFNHSYGEVFPLPDVMILPTSRVLSLRPSQTPSPNTPLRLPKMSKSHPSPLSRILLTDTPTSIRTKILSALTDSNTSTITYEPATRPGVSNLLNIYASITRDPRPIPEIASLEFDSISDSENKMKHLKMKVADMLIKELDGVRERFDDLLETKSGSKVLEEVAEKGKIRAREAAEKTMKKVRRKIGLN</sequence>
<dbReference type="InterPro" id="IPR002305">
    <property type="entry name" value="aa-tRNA-synth_Ic"/>
</dbReference>
<keyword evidence="4 9" id="KW-0547">Nucleotide-binding</keyword>
<organism evidence="11 12">
    <name type="scientific">Phaeomoniella chlamydospora</name>
    <name type="common">Phaeoacremonium chlamydosporum</name>
    <dbReference type="NCBI Taxonomy" id="158046"/>
    <lineage>
        <taxon>Eukaryota</taxon>
        <taxon>Fungi</taxon>
        <taxon>Dikarya</taxon>
        <taxon>Ascomycota</taxon>
        <taxon>Pezizomycotina</taxon>
        <taxon>Eurotiomycetes</taxon>
        <taxon>Chaetothyriomycetidae</taxon>
        <taxon>Phaeomoniellales</taxon>
        <taxon>Phaeomoniellaceae</taxon>
        <taxon>Phaeomoniella</taxon>
    </lineage>
</organism>
<evidence type="ECO:0000256" key="3">
    <source>
        <dbReference type="ARBA" id="ARBA00022598"/>
    </source>
</evidence>
<proteinExistence type="inferred from homology"/>
<dbReference type="PANTHER" id="PTHR43766">
    <property type="entry name" value="TRYPTOPHAN--TRNA LIGASE, MITOCHONDRIAL"/>
    <property type="match status" value="1"/>
</dbReference>
<feature type="region of interest" description="Disordered" evidence="10">
    <location>
        <begin position="92"/>
        <end position="117"/>
    </location>
</feature>
<evidence type="ECO:0000256" key="2">
    <source>
        <dbReference type="ARBA" id="ARBA00013161"/>
    </source>
</evidence>
<dbReference type="InterPro" id="IPR014729">
    <property type="entry name" value="Rossmann-like_a/b/a_fold"/>
</dbReference>
<evidence type="ECO:0000256" key="1">
    <source>
        <dbReference type="ARBA" id="ARBA00005594"/>
    </source>
</evidence>
<comment type="similarity">
    <text evidence="1 9">Belongs to the class-I aminoacyl-tRNA synthetase family.</text>
</comment>
<dbReference type="Proteomes" id="UP000053317">
    <property type="component" value="Unassembled WGS sequence"/>
</dbReference>
<reference evidence="11 12" key="2">
    <citation type="submission" date="2015-05" db="EMBL/GenBank/DDBJ databases">
        <authorList>
            <person name="Morales-Cruz A."/>
            <person name="Amrine K.C."/>
            <person name="Cantu D."/>
        </authorList>
    </citation>
    <scope>NUCLEOTIDE SEQUENCE [LARGE SCALE GENOMIC DNA]</scope>
    <source>
        <strain evidence="11">UCRPC4</strain>
    </source>
</reference>
<dbReference type="PRINTS" id="PR01039">
    <property type="entry name" value="TRNASYNTHTRP"/>
</dbReference>
<keyword evidence="12" id="KW-1185">Reference proteome</keyword>
<evidence type="ECO:0000313" key="11">
    <source>
        <dbReference type="EMBL" id="KKY29257.1"/>
    </source>
</evidence>
<keyword evidence="3 9" id="KW-0436">Ligase</keyword>
<dbReference type="GO" id="GO:0005524">
    <property type="term" value="F:ATP binding"/>
    <property type="evidence" value="ECO:0007669"/>
    <property type="project" value="UniProtKB-KW"/>
</dbReference>
<dbReference type="OrthoDB" id="15808at2759"/>
<dbReference type="GO" id="GO:0005759">
    <property type="term" value="C:mitochondrial matrix"/>
    <property type="evidence" value="ECO:0007669"/>
    <property type="project" value="TreeGrafter"/>
</dbReference>
<dbReference type="InterPro" id="IPR050203">
    <property type="entry name" value="Trp-tRNA_synthetase"/>
</dbReference>
<reference evidence="11 12" key="1">
    <citation type="submission" date="2015-05" db="EMBL/GenBank/DDBJ databases">
        <title>Distinctive expansion of gene families associated with plant cell wall degradation and secondary metabolism in the genomes of grapevine trunk pathogens.</title>
        <authorList>
            <person name="Lawrence D.P."/>
            <person name="Travadon R."/>
            <person name="Rolshausen P.E."/>
            <person name="Baumgartner K."/>
        </authorList>
    </citation>
    <scope>NUCLEOTIDE SEQUENCE [LARGE SCALE GENOMIC DNA]</scope>
    <source>
        <strain evidence="11">UCRPC4</strain>
    </source>
</reference>
<dbReference type="Gene3D" id="3.40.50.620">
    <property type="entry name" value="HUPs"/>
    <property type="match status" value="1"/>
</dbReference>
<dbReference type="EC" id="6.1.1.2" evidence="2"/>
<evidence type="ECO:0000256" key="7">
    <source>
        <dbReference type="ARBA" id="ARBA00023146"/>
    </source>
</evidence>
<dbReference type="GO" id="GO:0070183">
    <property type="term" value="P:mitochondrial tryptophanyl-tRNA aminoacylation"/>
    <property type="evidence" value="ECO:0007669"/>
    <property type="project" value="EnsemblFungi"/>
</dbReference>
<protein>
    <recommendedName>
        <fullName evidence="2">tryptophan--tRNA ligase</fullName>
        <ecNumber evidence="2">6.1.1.2</ecNumber>
    </recommendedName>
    <alternativeName>
        <fullName evidence="8">Tryptophanyl-tRNA synthetase</fullName>
    </alternativeName>
</protein>
<name>A0A0G2F3A4_PHACM</name>
<dbReference type="Gene3D" id="1.10.240.10">
    <property type="entry name" value="Tyrosyl-Transfer RNA Synthetase"/>
    <property type="match status" value="1"/>
</dbReference>
<keyword evidence="7 9" id="KW-0030">Aminoacyl-tRNA synthetase</keyword>
<evidence type="ECO:0000256" key="10">
    <source>
        <dbReference type="SAM" id="MobiDB-lite"/>
    </source>
</evidence>
<evidence type="ECO:0000313" key="12">
    <source>
        <dbReference type="Proteomes" id="UP000053317"/>
    </source>
</evidence>
<dbReference type="EMBL" id="LCWF01000001">
    <property type="protein sequence ID" value="KKY29257.1"/>
    <property type="molecule type" value="Genomic_DNA"/>
</dbReference>
<dbReference type="AlphaFoldDB" id="A0A0G2F3A4"/>
<evidence type="ECO:0000256" key="6">
    <source>
        <dbReference type="ARBA" id="ARBA00022917"/>
    </source>
</evidence>
<dbReference type="PANTHER" id="PTHR43766:SF1">
    <property type="entry name" value="TRYPTOPHAN--TRNA LIGASE, MITOCHONDRIAL"/>
    <property type="match status" value="1"/>
</dbReference>
<gene>
    <name evidence="11" type="ORF">UCRPC4_g00048</name>
</gene>